<dbReference type="RefSeq" id="WP_046994182.1">
    <property type="nucleotide sequence ID" value="NZ_JAIT01000007.1"/>
</dbReference>
<reference evidence="1 2" key="1">
    <citation type="submission" date="2014-01" db="EMBL/GenBank/DDBJ databases">
        <title>Development of a Comparative Genomic Fingerprinting Assay for High Resolution Genotyping of Arcobacter butzleri.</title>
        <authorList>
            <person name="Webb A.L."/>
            <person name="Inglis G.D."/>
            <person name="Kruczkiewicz P."/>
            <person name="Selinger L.B."/>
            <person name="Taboada E.N."/>
        </authorList>
    </citation>
    <scope>NUCLEOTIDE SEQUENCE [LARGE SCALE GENOMIC DNA]</scope>
    <source>
        <strain evidence="1 2">L352</strain>
    </source>
</reference>
<evidence type="ECO:0000313" key="2">
    <source>
        <dbReference type="Proteomes" id="UP000035462"/>
    </source>
</evidence>
<proteinExistence type="predicted"/>
<gene>
    <name evidence="1" type="ORF">AF77_00270</name>
</gene>
<organism evidence="1 2">
    <name type="scientific">Aliarcobacter butzleri L352</name>
    <dbReference type="NCBI Taxonomy" id="1447260"/>
    <lineage>
        <taxon>Bacteria</taxon>
        <taxon>Pseudomonadati</taxon>
        <taxon>Campylobacterota</taxon>
        <taxon>Epsilonproteobacteria</taxon>
        <taxon>Campylobacterales</taxon>
        <taxon>Arcobacteraceae</taxon>
        <taxon>Aliarcobacter</taxon>
    </lineage>
</organism>
<sequence length="102" mass="11161">MKNLFALVFIISNLCADTLGTDNNAINKEISNLISQVAPKTKNFKWSCETVSKMSFPIGMEQGQSIVDKCLVDTDIGNNFKVTCEYAILPGTNGATKCHLGW</sequence>
<protein>
    <submittedName>
        <fullName evidence="1">Uncharacterized protein</fullName>
    </submittedName>
</protein>
<accession>A0A837JFZ5</accession>
<dbReference type="Proteomes" id="UP000035462">
    <property type="component" value="Unassembled WGS sequence"/>
</dbReference>
<dbReference type="EMBL" id="JAIT01000007">
    <property type="protein sequence ID" value="KLE06940.1"/>
    <property type="molecule type" value="Genomic_DNA"/>
</dbReference>
<comment type="caution">
    <text evidence="1">The sequence shown here is derived from an EMBL/GenBank/DDBJ whole genome shotgun (WGS) entry which is preliminary data.</text>
</comment>
<name>A0A837JFZ5_9BACT</name>
<dbReference type="AlphaFoldDB" id="A0A837JFZ5"/>
<evidence type="ECO:0000313" key="1">
    <source>
        <dbReference type="EMBL" id="KLE06940.1"/>
    </source>
</evidence>